<feature type="domain" description="Methyl-accepting transducer" evidence="5">
    <location>
        <begin position="275"/>
        <end position="511"/>
    </location>
</feature>
<evidence type="ECO:0000313" key="7">
    <source>
        <dbReference type="Proteomes" id="UP000319148"/>
    </source>
</evidence>
<reference evidence="7" key="1">
    <citation type="submission" date="2019-06" db="EMBL/GenBank/DDBJ databases">
        <title>The complete genome of Emcibacter congregatus ZYLT.</title>
        <authorList>
            <person name="Zhao Z."/>
        </authorList>
    </citation>
    <scope>NUCLEOTIDE SEQUENCE [LARGE SCALE GENOMIC DNA]</scope>
    <source>
        <strain evidence="7">MCCC 1A06723</strain>
    </source>
</reference>
<dbReference type="PANTHER" id="PTHR32089">
    <property type="entry name" value="METHYL-ACCEPTING CHEMOTAXIS PROTEIN MCPB"/>
    <property type="match status" value="1"/>
</dbReference>
<dbReference type="RefSeq" id="WP_139938365.1">
    <property type="nucleotide sequence ID" value="NZ_JBHSYP010000022.1"/>
</dbReference>
<protein>
    <recommendedName>
        <fullName evidence="5">Methyl-accepting transducer domain-containing protein</fullName>
    </recommendedName>
</protein>
<dbReference type="GO" id="GO:0006935">
    <property type="term" value="P:chemotaxis"/>
    <property type="evidence" value="ECO:0007669"/>
    <property type="project" value="InterPro"/>
</dbReference>
<evidence type="ECO:0000313" key="6">
    <source>
        <dbReference type="EMBL" id="TPD63116.1"/>
    </source>
</evidence>
<evidence type="ECO:0000256" key="4">
    <source>
        <dbReference type="SAM" id="MobiDB-lite"/>
    </source>
</evidence>
<dbReference type="Gene3D" id="1.10.287.950">
    <property type="entry name" value="Methyl-accepting chemotaxis protein"/>
    <property type="match status" value="1"/>
</dbReference>
<name>A0A501PTL7_9PROT</name>
<feature type="compositionally biased region" description="Basic and acidic residues" evidence="4">
    <location>
        <begin position="291"/>
        <end position="305"/>
    </location>
</feature>
<feature type="region of interest" description="Disordered" evidence="4">
    <location>
        <begin position="291"/>
        <end position="311"/>
    </location>
</feature>
<dbReference type="InterPro" id="IPR004089">
    <property type="entry name" value="MCPsignal_dom"/>
</dbReference>
<evidence type="ECO:0000256" key="1">
    <source>
        <dbReference type="ARBA" id="ARBA00023224"/>
    </source>
</evidence>
<accession>A0A501PTL7</accession>
<dbReference type="PANTHER" id="PTHR32089:SF112">
    <property type="entry name" value="LYSOZYME-LIKE PROTEIN-RELATED"/>
    <property type="match status" value="1"/>
</dbReference>
<dbReference type="PROSITE" id="PS50111">
    <property type="entry name" value="CHEMOTAXIS_TRANSDUC_2"/>
    <property type="match status" value="1"/>
</dbReference>
<dbReference type="GO" id="GO:0007165">
    <property type="term" value="P:signal transduction"/>
    <property type="evidence" value="ECO:0007669"/>
    <property type="project" value="UniProtKB-KW"/>
</dbReference>
<keyword evidence="1 3" id="KW-0807">Transducer</keyword>
<dbReference type="PRINTS" id="PR00260">
    <property type="entry name" value="CHEMTRNSDUCR"/>
</dbReference>
<sequence>MLKFKGKKTPHKIAAPISQSIIQENNSSSLHQTVMEAIPLNVMVCDKESFVITHANRASLRTLKKLEHLIPIKADNLIGTCIDVFHKTPEHQRKLLADPANLPFQTVISLGEEHLDLMVQDLDSKNLLLTWSVVTEKVNIERETEQLLNMLDKMPLNIMTCDPQTFDINYVNATSVETLKKIESLLPVKADQVLGSNIDIFHKNPHMQRELLSDSAKLPHKARIKLGEETLLLRINPVHNSSGNIDRIMVTWDIVTNQVRVEEQTTQISNQVASAASQLSATSDSLNGLADDARQRTAESSDKAEQSAGSVKNIAAATEEMTANIGEIQRQVNAAMMVVNEAVNQGKETMDTIRNLDQAAAEIGAVIKLIEDIASQTNLLALNATIEAARAGESGKGFAVVAGEVKNLATQTTQATTDITSRVEEIQSSTKRSVEAITKVSDSIQSVSDSCSLITGSINEQSRATTEISVNIQEEAGRSTVMSENISRISSIIDETGASSQEVQAAARELNKLARNLAQGISQLLQDQ</sequence>
<dbReference type="Pfam" id="PF13188">
    <property type="entry name" value="PAS_8"/>
    <property type="match status" value="1"/>
</dbReference>
<dbReference type="EMBL" id="VFIY01000004">
    <property type="protein sequence ID" value="TPD63116.1"/>
    <property type="molecule type" value="Genomic_DNA"/>
</dbReference>
<dbReference type="InterPro" id="IPR004090">
    <property type="entry name" value="Chemotax_Me-accpt_rcpt"/>
</dbReference>
<dbReference type="Pfam" id="PF00015">
    <property type="entry name" value="MCPsignal"/>
    <property type="match status" value="1"/>
</dbReference>
<dbReference type="Proteomes" id="UP000319148">
    <property type="component" value="Unassembled WGS sequence"/>
</dbReference>
<dbReference type="InterPro" id="IPR000014">
    <property type="entry name" value="PAS"/>
</dbReference>
<dbReference type="OrthoDB" id="9797364at2"/>
<gene>
    <name evidence="6" type="ORF">FIV46_03285</name>
</gene>
<dbReference type="Gene3D" id="3.30.450.20">
    <property type="entry name" value="PAS domain"/>
    <property type="match status" value="2"/>
</dbReference>
<evidence type="ECO:0000256" key="2">
    <source>
        <dbReference type="ARBA" id="ARBA00029447"/>
    </source>
</evidence>
<comment type="similarity">
    <text evidence="2">Belongs to the methyl-accepting chemotaxis (MCP) protein family.</text>
</comment>
<organism evidence="6 7">
    <name type="scientific">Emcibacter nanhaiensis</name>
    <dbReference type="NCBI Taxonomy" id="1505037"/>
    <lineage>
        <taxon>Bacteria</taxon>
        <taxon>Pseudomonadati</taxon>
        <taxon>Pseudomonadota</taxon>
        <taxon>Alphaproteobacteria</taxon>
        <taxon>Emcibacterales</taxon>
        <taxon>Emcibacteraceae</taxon>
        <taxon>Emcibacter</taxon>
    </lineage>
</organism>
<dbReference type="SUPFAM" id="SSF58104">
    <property type="entry name" value="Methyl-accepting chemotaxis protein (MCP) signaling domain"/>
    <property type="match status" value="1"/>
</dbReference>
<evidence type="ECO:0000256" key="3">
    <source>
        <dbReference type="PROSITE-ProRule" id="PRU00284"/>
    </source>
</evidence>
<proteinExistence type="inferred from homology"/>
<dbReference type="GO" id="GO:0016020">
    <property type="term" value="C:membrane"/>
    <property type="evidence" value="ECO:0007669"/>
    <property type="project" value="InterPro"/>
</dbReference>
<evidence type="ECO:0000259" key="5">
    <source>
        <dbReference type="PROSITE" id="PS50111"/>
    </source>
</evidence>
<keyword evidence="7" id="KW-1185">Reference proteome</keyword>
<dbReference type="GO" id="GO:0004888">
    <property type="term" value="F:transmembrane signaling receptor activity"/>
    <property type="evidence" value="ECO:0007669"/>
    <property type="project" value="InterPro"/>
</dbReference>
<dbReference type="SMART" id="SM00283">
    <property type="entry name" value="MA"/>
    <property type="match status" value="1"/>
</dbReference>
<dbReference type="AlphaFoldDB" id="A0A501PTL7"/>
<comment type="caution">
    <text evidence="6">The sequence shown here is derived from an EMBL/GenBank/DDBJ whole genome shotgun (WGS) entry which is preliminary data.</text>
</comment>